<dbReference type="InterPro" id="IPR027483">
    <property type="entry name" value="PInositol-4-P-4/5-kinase_C_sf"/>
</dbReference>
<evidence type="ECO:0000313" key="4">
    <source>
        <dbReference type="EMBL" id="RNJ53043.1"/>
    </source>
</evidence>
<dbReference type="InterPro" id="IPR002498">
    <property type="entry name" value="PInositol-4-P-4/5-kinase_core"/>
</dbReference>
<dbReference type="GO" id="GO:0016308">
    <property type="term" value="F:1-phosphatidylinositol-4-phosphate 5-kinase activity"/>
    <property type="evidence" value="ECO:0007669"/>
    <property type="project" value="TreeGrafter"/>
</dbReference>
<evidence type="ECO:0000313" key="5">
    <source>
        <dbReference type="Proteomes" id="UP000267145"/>
    </source>
</evidence>
<keyword evidence="1" id="KW-0808">Transferase</keyword>
<keyword evidence="1" id="KW-0418">Kinase</keyword>
<dbReference type="GO" id="GO:0003676">
    <property type="term" value="F:nucleic acid binding"/>
    <property type="evidence" value="ECO:0007669"/>
    <property type="project" value="InterPro"/>
</dbReference>
<keyword evidence="1" id="KW-0067">ATP-binding</keyword>
<keyword evidence="5" id="KW-1185">Reference proteome</keyword>
<evidence type="ECO:0000256" key="1">
    <source>
        <dbReference type="PROSITE-ProRule" id="PRU00781"/>
    </source>
</evidence>
<evidence type="ECO:0000259" key="3">
    <source>
        <dbReference type="PROSITE" id="PS51455"/>
    </source>
</evidence>
<dbReference type="SUPFAM" id="SSF56104">
    <property type="entry name" value="SAICAR synthase-like"/>
    <property type="match status" value="1"/>
</dbReference>
<proteinExistence type="predicted"/>
<dbReference type="InterPro" id="IPR023610">
    <property type="entry name" value="PInositol-4/5-P-5/4-kinase"/>
</dbReference>
<dbReference type="Pfam" id="PF01504">
    <property type="entry name" value="PIP5K"/>
    <property type="match status" value="1"/>
</dbReference>
<dbReference type="AlphaFoldDB" id="A0A3M9XXR3"/>
<feature type="region of interest" description="Disordered" evidence="2">
    <location>
        <begin position="506"/>
        <end position="540"/>
    </location>
</feature>
<dbReference type="PROSITE" id="PS51455">
    <property type="entry name" value="PIPK"/>
    <property type="match status" value="1"/>
</dbReference>
<dbReference type="EMBL" id="RBVV01000160">
    <property type="protein sequence ID" value="RNJ53043.1"/>
    <property type="molecule type" value="Genomic_DNA"/>
</dbReference>
<gene>
    <name evidence="4" type="ORF">D7B24_002523</name>
</gene>
<keyword evidence="1" id="KW-0547">Nucleotide-binding</keyword>
<sequence length="1016" mass="114553">MKIRESLISRSILKAIAQDESDTAPNKSRLHHRVIRLVLAFFALFKLFLTRYRRNDFASLREGVWKLDEREYLDSFRPLQTPDGVEGQQVQGDKLRLKPVGDLGYSGSTFFTTPNSKYLIKSLPRRFEHTFFTHDLFNPYVDHMRNHPHSLLVRIADMVYTPHPTLGGIIGTAPTHHIIMENLLYGKQESGDDWHAMKWETYDLKPSNYFFPERDIADGNLAPQSVKDKLVDEFPDRVKVDAKSKKELLDILSLDTQLLADKNAIDYSLFLVRYPGPNTTDPQPDVANVKSEAELWRTGMTDSAGLWTYRVVVLDFFWARHKFHAQAMTGLVKLFNKVAHKGPMSITANPTEYRKRFLSMVDAIVYLPNLFINKDSDQRASRAIDQAFTLDTMAQHRPPEPPLSHSYRAAFATRFDTDRVASRQILDHGMQNRIIRGLQTSACGTPRCTMEAQHLCEELSLQRYWAEDFVSRFPEHRGEFAAMQLIQALPMGVQKPHYIQIGPREVSASEQNPSHSPRATQYPSAFPAENKGESHPHPSAIEIPVTSDDNTPLMPRSHCVEPIADLLTFAIVGNETPAPRPATPTVNHGADSFPKKDLGERESQDALHMADTIHVASDSKPDVSPEQPFEPAPNTPLTFLAQLKAGAFGHQSQSRTVIINNLPNNVGIGQVLEHVCGGRVVKAILVSVAGLPGLGDMSAIITFETPQAAQRFMQLAAQRKFGFKTINGNHVEASVVSSGVASHPFKPNVGRLLEMGCTRCLQVRGLNSSRISRTVQAVCLGRPLHHVLAEFKVIGAQEVVLEFASIELATACFFLLTHAKTHEGQVDVQVHRSIDPCSANNFDASKTPFTDCRAFPHELGKLMSFDKVPNLLSMESAVDSSVSTGSRQVDDRQKHEMREIYDLAGMPWPEEAPRERYADRERSDQWPSWEGVDREGRPCRFERDPLSGAVQFRHCVGNSLTEPSMYREESYKEWLHYNLETEDPYVQESLDLYFAAEGLTNIRKVNEYVKKRESQQ</sequence>
<reference evidence="4 5" key="1">
    <citation type="submission" date="2018-10" db="EMBL/GenBank/DDBJ databases">
        <title>Genome sequence of Verticillium nonalfalfae VnAa140.</title>
        <authorList>
            <person name="Stajich J.E."/>
            <person name="Kasson M.T."/>
        </authorList>
    </citation>
    <scope>NUCLEOTIDE SEQUENCE [LARGE SCALE GENOMIC DNA]</scope>
    <source>
        <strain evidence="4 5">VnAa140</strain>
    </source>
</reference>
<evidence type="ECO:0000256" key="2">
    <source>
        <dbReference type="SAM" id="MobiDB-lite"/>
    </source>
</evidence>
<dbReference type="GO" id="GO:0046854">
    <property type="term" value="P:phosphatidylinositol phosphate biosynthetic process"/>
    <property type="evidence" value="ECO:0007669"/>
    <property type="project" value="TreeGrafter"/>
</dbReference>
<dbReference type="PANTHER" id="PTHR23086:SF126">
    <property type="entry name" value="PIPK DOMAIN-CONTAINING PROTEIN"/>
    <property type="match status" value="1"/>
</dbReference>
<feature type="domain" description="PIPK" evidence="3">
    <location>
        <begin position="1"/>
        <end position="365"/>
    </location>
</feature>
<name>A0A3M9XXR3_9PEZI</name>
<dbReference type="Gene3D" id="3.30.800.10">
    <property type="entry name" value="Phosphatidylinositol Phosphate Kinase II Beta"/>
    <property type="match status" value="1"/>
</dbReference>
<accession>A0A3M9XXR3</accession>
<dbReference type="GO" id="GO:0005886">
    <property type="term" value="C:plasma membrane"/>
    <property type="evidence" value="ECO:0007669"/>
    <property type="project" value="TreeGrafter"/>
</dbReference>
<dbReference type="GeneID" id="39606212"/>
<feature type="compositionally biased region" description="Polar residues" evidence="2">
    <location>
        <begin position="508"/>
        <end position="523"/>
    </location>
</feature>
<dbReference type="Gene3D" id="3.30.810.10">
    <property type="entry name" value="2-Layer Sandwich"/>
    <property type="match status" value="1"/>
</dbReference>
<feature type="region of interest" description="Disordered" evidence="2">
    <location>
        <begin position="577"/>
        <end position="596"/>
    </location>
</feature>
<dbReference type="Proteomes" id="UP000267145">
    <property type="component" value="Unassembled WGS sequence"/>
</dbReference>
<dbReference type="SUPFAM" id="SSF54928">
    <property type="entry name" value="RNA-binding domain, RBD"/>
    <property type="match status" value="1"/>
</dbReference>
<dbReference type="SMART" id="SM00330">
    <property type="entry name" value="PIPKc"/>
    <property type="match status" value="1"/>
</dbReference>
<comment type="caution">
    <text evidence="4">The sequence shown here is derived from an EMBL/GenBank/DDBJ whole genome shotgun (WGS) entry which is preliminary data.</text>
</comment>
<dbReference type="RefSeq" id="XP_028491201.1">
    <property type="nucleotide sequence ID" value="XM_028636729.1"/>
</dbReference>
<dbReference type="InterPro" id="IPR035979">
    <property type="entry name" value="RBD_domain_sf"/>
</dbReference>
<dbReference type="InterPro" id="IPR027484">
    <property type="entry name" value="PInositol-4-P-5-kinase_N"/>
</dbReference>
<dbReference type="PANTHER" id="PTHR23086">
    <property type="entry name" value="PHOSPHATIDYLINOSITOL-4-PHOSPHATE 5-KINASE"/>
    <property type="match status" value="1"/>
</dbReference>
<dbReference type="GO" id="GO:0005524">
    <property type="term" value="F:ATP binding"/>
    <property type="evidence" value="ECO:0007669"/>
    <property type="project" value="UniProtKB-UniRule"/>
</dbReference>
<organism evidence="4 5">
    <name type="scientific">Verticillium nonalfalfae</name>
    <dbReference type="NCBI Taxonomy" id="1051616"/>
    <lineage>
        <taxon>Eukaryota</taxon>
        <taxon>Fungi</taxon>
        <taxon>Dikarya</taxon>
        <taxon>Ascomycota</taxon>
        <taxon>Pezizomycotina</taxon>
        <taxon>Sordariomycetes</taxon>
        <taxon>Hypocreomycetidae</taxon>
        <taxon>Glomerellales</taxon>
        <taxon>Plectosphaerellaceae</taxon>
        <taxon>Verticillium</taxon>
    </lineage>
</organism>
<protein>
    <recommendedName>
        <fullName evidence="3">PIPK domain-containing protein</fullName>
    </recommendedName>
</protein>
<dbReference type="STRING" id="1051616.A0A3M9XXR3"/>